<evidence type="ECO:0000313" key="3">
    <source>
        <dbReference type="Proteomes" id="UP000470082"/>
    </source>
</evidence>
<dbReference type="AlphaFoldDB" id="A0A7X2N4J5"/>
<feature type="transmembrane region" description="Helical" evidence="1">
    <location>
        <begin position="149"/>
        <end position="173"/>
    </location>
</feature>
<keyword evidence="1" id="KW-0472">Membrane</keyword>
<keyword evidence="1" id="KW-0812">Transmembrane</keyword>
<keyword evidence="3" id="KW-1185">Reference proteome</keyword>
<gene>
    <name evidence="2" type="ORF">FYJ50_09685</name>
</gene>
<comment type="caution">
    <text evidence="2">The sequence shown here is derived from an EMBL/GenBank/DDBJ whole genome shotgun (WGS) entry which is preliminary data.</text>
</comment>
<protein>
    <submittedName>
        <fullName evidence="2">DUF2812 domain-containing protein</fullName>
    </submittedName>
</protein>
<accession>A0A7X2N4J5</accession>
<reference evidence="2 3" key="1">
    <citation type="submission" date="2019-08" db="EMBL/GenBank/DDBJ databases">
        <title>In-depth cultivation of the pig gut microbiome towards novel bacterial diversity and tailored functional studies.</title>
        <authorList>
            <person name="Wylensek D."/>
            <person name="Hitch T.C.A."/>
            <person name="Clavel T."/>
        </authorList>
    </citation>
    <scope>NUCLEOTIDE SEQUENCE [LARGE SCALE GENOMIC DNA]</scope>
    <source>
        <strain evidence="2 3">LKV-178-WT-2G</strain>
    </source>
</reference>
<feature type="transmembrane region" description="Helical" evidence="1">
    <location>
        <begin position="119"/>
        <end position="137"/>
    </location>
</feature>
<dbReference type="Proteomes" id="UP000470082">
    <property type="component" value="Unassembled WGS sequence"/>
</dbReference>
<keyword evidence="1" id="KW-1133">Transmembrane helix</keyword>
<proteinExistence type="predicted"/>
<dbReference type="Pfam" id="PF11193">
    <property type="entry name" value="DUF2812"/>
    <property type="match status" value="1"/>
</dbReference>
<organism evidence="2 3">
    <name type="scientific">Floccifex porci</name>
    <dbReference type="NCBI Taxonomy" id="2606629"/>
    <lineage>
        <taxon>Bacteria</taxon>
        <taxon>Bacillati</taxon>
        <taxon>Bacillota</taxon>
        <taxon>Erysipelotrichia</taxon>
        <taxon>Erysipelotrichales</taxon>
        <taxon>Erysipelotrichaceae</taxon>
        <taxon>Floccifex</taxon>
    </lineage>
</organism>
<sequence length="183" mass="22054">MADKKEFHLFVLSEYEEEEKYLCDMAKKGYLFEKVTLPGIYHFKKSEPENRIYRIDFNPQKKENRESYLQMFKDYGWEYIQDLNEFSYFSKLEDGTEDEIFSDNASRIDMLERIYHRKVMPLLVLFLCCIIPQGMRMTIGGNYADPISIAFYILWIVCIFLYIVLITRCIAGFNRLRKKYDIK</sequence>
<dbReference type="EMBL" id="VUMM01000028">
    <property type="protein sequence ID" value="MSS02354.1"/>
    <property type="molecule type" value="Genomic_DNA"/>
</dbReference>
<evidence type="ECO:0000313" key="2">
    <source>
        <dbReference type="EMBL" id="MSS02354.1"/>
    </source>
</evidence>
<dbReference type="InterPro" id="IPR021359">
    <property type="entry name" value="DUF2812"/>
</dbReference>
<dbReference type="RefSeq" id="WP_154461479.1">
    <property type="nucleotide sequence ID" value="NZ_VUMM01000028.1"/>
</dbReference>
<name>A0A7X2N4J5_9FIRM</name>
<evidence type="ECO:0000256" key="1">
    <source>
        <dbReference type="SAM" id="Phobius"/>
    </source>
</evidence>